<keyword evidence="2" id="KW-1185">Reference proteome</keyword>
<evidence type="ECO:0000313" key="2">
    <source>
        <dbReference type="Proteomes" id="UP000481872"/>
    </source>
</evidence>
<dbReference type="AlphaFoldDB" id="A0A6M0H3B3"/>
<comment type="caution">
    <text evidence="1">The sequence shown here is derived from an EMBL/GenBank/DDBJ whole genome shotgun (WGS) entry which is preliminary data.</text>
</comment>
<organism evidence="1 2">
    <name type="scientific">Clostridium senegalense</name>
    <dbReference type="NCBI Taxonomy" id="1465809"/>
    <lineage>
        <taxon>Bacteria</taxon>
        <taxon>Bacillati</taxon>
        <taxon>Bacillota</taxon>
        <taxon>Clostridia</taxon>
        <taxon>Eubacteriales</taxon>
        <taxon>Clostridiaceae</taxon>
        <taxon>Clostridium</taxon>
    </lineage>
</organism>
<protein>
    <submittedName>
        <fullName evidence="1">Uncharacterized protein</fullName>
    </submittedName>
</protein>
<dbReference type="RefSeq" id="WP_199869941.1">
    <property type="nucleotide sequence ID" value="NZ_JAAGPU010000015.1"/>
</dbReference>
<evidence type="ECO:0000313" key="1">
    <source>
        <dbReference type="EMBL" id="NEU05017.1"/>
    </source>
</evidence>
<proteinExistence type="predicted"/>
<name>A0A6M0H3B3_9CLOT</name>
<dbReference type="EMBL" id="JAAGPU010000015">
    <property type="protein sequence ID" value="NEU05017.1"/>
    <property type="molecule type" value="Genomic_DNA"/>
</dbReference>
<reference evidence="1 2" key="1">
    <citation type="submission" date="2020-02" db="EMBL/GenBank/DDBJ databases">
        <title>Genome assembly of a novel Clostridium senegalense strain.</title>
        <authorList>
            <person name="Gupta T.B."/>
            <person name="Jauregui R."/>
            <person name="Maclean P."/>
            <person name="Nawarathana A."/>
            <person name="Brightwell G."/>
        </authorList>
    </citation>
    <scope>NUCLEOTIDE SEQUENCE [LARGE SCALE GENOMIC DNA]</scope>
    <source>
        <strain evidence="1 2">AGRFS4</strain>
    </source>
</reference>
<sequence>MAHPNTKAKVESPMRVIDEIMSYNGVLKDVEELYKKMNLITNEANTRICQATELPPILVFSKEKEHL</sequence>
<accession>A0A6M0H3B3</accession>
<dbReference type="Proteomes" id="UP000481872">
    <property type="component" value="Unassembled WGS sequence"/>
</dbReference>
<gene>
    <name evidence="1" type="ORF">G3M99_09150</name>
</gene>